<evidence type="ECO:0000313" key="3">
    <source>
        <dbReference type="Proteomes" id="UP001396334"/>
    </source>
</evidence>
<dbReference type="EMBL" id="JBBPBN010000002">
    <property type="protein sequence ID" value="KAK9045239.1"/>
    <property type="molecule type" value="Genomic_DNA"/>
</dbReference>
<proteinExistence type="predicted"/>
<name>A0ABR2U6G0_9ROSI</name>
<dbReference type="Proteomes" id="UP001396334">
    <property type="component" value="Unassembled WGS sequence"/>
</dbReference>
<protein>
    <submittedName>
        <fullName evidence="2">Uncharacterized protein</fullName>
    </submittedName>
</protein>
<feature type="region of interest" description="Disordered" evidence="1">
    <location>
        <begin position="1"/>
        <end position="49"/>
    </location>
</feature>
<reference evidence="2 3" key="1">
    <citation type="journal article" date="2024" name="G3 (Bethesda)">
        <title>Genome assembly of Hibiscus sabdariffa L. provides insights into metabolisms of medicinal natural products.</title>
        <authorList>
            <person name="Kim T."/>
        </authorList>
    </citation>
    <scope>NUCLEOTIDE SEQUENCE [LARGE SCALE GENOMIC DNA]</scope>
    <source>
        <strain evidence="2">TK-2024</strain>
        <tissue evidence="2">Old leaves</tissue>
    </source>
</reference>
<keyword evidence="3" id="KW-1185">Reference proteome</keyword>
<gene>
    <name evidence="2" type="ORF">V6N11_059126</name>
</gene>
<comment type="caution">
    <text evidence="2">The sequence shown here is derived from an EMBL/GenBank/DDBJ whole genome shotgun (WGS) entry which is preliminary data.</text>
</comment>
<sequence>MELKCGEKIENPKGDKGNQRDNKDSKSTSDSTRKLLPDDSSTREDAERRVVKKDASFNVQCFGNDYGGEPNTDNEQGIGWGRLILWVMVSRRFHKTIMGIKLLNMKIVEKIRKMKLNHQIRLGAVLGSKWIMWAMMFQKRLWNVVGMVRVKVGIWRIT</sequence>
<evidence type="ECO:0000313" key="2">
    <source>
        <dbReference type="EMBL" id="KAK9045239.1"/>
    </source>
</evidence>
<accession>A0ABR2U6G0</accession>
<evidence type="ECO:0000256" key="1">
    <source>
        <dbReference type="SAM" id="MobiDB-lite"/>
    </source>
</evidence>
<organism evidence="2 3">
    <name type="scientific">Hibiscus sabdariffa</name>
    <name type="common">roselle</name>
    <dbReference type="NCBI Taxonomy" id="183260"/>
    <lineage>
        <taxon>Eukaryota</taxon>
        <taxon>Viridiplantae</taxon>
        <taxon>Streptophyta</taxon>
        <taxon>Embryophyta</taxon>
        <taxon>Tracheophyta</taxon>
        <taxon>Spermatophyta</taxon>
        <taxon>Magnoliopsida</taxon>
        <taxon>eudicotyledons</taxon>
        <taxon>Gunneridae</taxon>
        <taxon>Pentapetalae</taxon>
        <taxon>rosids</taxon>
        <taxon>malvids</taxon>
        <taxon>Malvales</taxon>
        <taxon>Malvaceae</taxon>
        <taxon>Malvoideae</taxon>
        <taxon>Hibiscus</taxon>
    </lineage>
</organism>